<dbReference type="KEGG" id="sfol:H3H32_21255"/>
<dbReference type="Gene3D" id="3.30.365.10">
    <property type="entry name" value="Aldehyde oxidase/xanthine dehydrogenase, molybdopterin binding domain"/>
    <property type="match status" value="4"/>
</dbReference>
<organism evidence="2 3">
    <name type="scientific">Spirosoma foliorum</name>
    <dbReference type="NCBI Taxonomy" id="2710596"/>
    <lineage>
        <taxon>Bacteria</taxon>
        <taxon>Pseudomonadati</taxon>
        <taxon>Bacteroidota</taxon>
        <taxon>Cytophagia</taxon>
        <taxon>Cytophagales</taxon>
        <taxon>Cytophagaceae</taxon>
        <taxon>Spirosoma</taxon>
    </lineage>
</organism>
<reference evidence="2 3" key="1">
    <citation type="submission" date="2020-07" db="EMBL/GenBank/DDBJ databases">
        <title>Spirosoma foliorum sp. nov., isolated from the leaves on the Nejang mountain Korea, Republic of.</title>
        <authorList>
            <person name="Ho H."/>
            <person name="Lee Y.-J."/>
            <person name="Nurcahyanto D.-A."/>
            <person name="Kim S.-G."/>
        </authorList>
    </citation>
    <scope>NUCLEOTIDE SEQUENCE [LARGE SCALE GENOMIC DNA]</scope>
    <source>
        <strain evidence="2 3">PL0136</strain>
    </source>
</reference>
<dbReference type="InterPro" id="IPR012368">
    <property type="entry name" value="OxRdtase_Mopterin-bd_su_IorB"/>
</dbReference>
<dbReference type="RefSeq" id="WP_182457640.1">
    <property type="nucleotide sequence ID" value="NZ_CP059732.1"/>
</dbReference>
<sequence>MNKADRINRRDFLKIGTLASGGLLIAFATPAEARQALVSTSPNTGATLNTYLRIGEDNSIHIILSKVEMGQGIWTTLPMLIAEELDCDWKKIKVEASPPGKASDFLENPVYRSTGGSESTVQEFDRCRIAGATAREMLVAVAARRLDVKPEACRTENGYVIAGDKRLSYGEVATEASTQLIPMVKLREPKDWKYIGKSQKRLDTPEKINGKAVYGLDIDFPGLLTAIVAHAPVFGGTVKSVDATKAKAVKGVREIVQISTGVAVLADNFWAAKVGRDALKIDWDLGATANLDSTTQLEEYKQIAKTEGLTIRKKGDVTTALTKAVKTIDATFSFPYLAHAPMEPLNCTVKILPDTCEVWTGTQSHLLHQAEVAAFLGFKPEQVQFYTPFLGGSFGRRGSFSSDWVMEAVHIAKVSGKFIKLVWTREDDIKGGYYRPVYVHGVQIGVGADGFPLAWQHRIVGQSLFTGTPLADMIVQKGIDYSSVTGGAPYSDSVPDYSFELHTTSVGVPVLPWRSVGSTHTVFVVEALIDELATMAQKDPVDYRRSFFKNHPRHLAALNLAAEKAEWGKPLPTGQFRGVAVCEAMGSYVCQIVELSIVDRQVRVHRIICAIDCGLAVNPDGVRAQMESGIIYGLTAALYGEITLEKGQVKQSNFHDYRILRINETPEIEVHIVTSTDKMGGAGEPGVAPIAPAVANALFAATGKRIRSLPVRVDDLVKP</sequence>
<dbReference type="Gene3D" id="3.90.1170.50">
    <property type="entry name" value="Aldehyde oxidase/xanthine dehydrogenase, a/b hammerhead"/>
    <property type="match status" value="1"/>
</dbReference>
<protein>
    <submittedName>
        <fullName evidence="2">Xanthine dehydrogenase family protein molybdopterin-binding subunit</fullName>
    </submittedName>
</protein>
<dbReference type="PIRSF" id="PIRSF036389">
    <property type="entry name" value="IOR_B"/>
    <property type="match status" value="1"/>
</dbReference>
<dbReference type="PROSITE" id="PS51318">
    <property type="entry name" value="TAT"/>
    <property type="match status" value="1"/>
</dbReference>
<keyword evidence="3" id="KW-1185">Reference proteome</keyword>
<name>A0A7G5GNT2_9BACT</name>
<dbReference type="InterPro" id="IPR000674">
    <property type="entry name" value="Ald_Oxase/Xan_DH_a/b"/>
</dbReference>
<evidence type="ECO:0000259" key="1">
    <source>
        <dbReference type="SMART" id="SM01008"/>
    </source>
</evidence>
<dbReference type="Pfam" id="PF20256">
    <property type="entry name" value="MoCoBD_2"/>
    <property type="match status" value="2"/>
</dbReference>
<evidence type="ECO:0000313" key="3">
    <source>
        <dbReference type="Proteomes" id="UP000515369"/>
    </source>
</evidence>
<dbReference type="SUPFAM" id="SSF56003">
    <property type="entry name" value="Molybdenum cofactor-binding domain"/>
    <property type="match status" value="2"/>
</dbReference>
<dbReference type="PANTHER" id="PTHR47495:SF2">
    <property type="entry name" value="ALDEHYDE DEHYDROGENASE"/>
    <property type="match status" value="1"/>
</dbReference>
<dbReference type="InterPro" id="IPR006311">
    <property type="entry name" value="TAT_signal"/>
</dbReference>
<dbReference type="EMBL" id="CP059732">
    <property type="protein sequence ID" value="QMW00524.1"/>
    <property type="molecule type" value="Genomic_DNA"/>
</dbReference>
<accession>A0A7G5GNT2</accession>
<dbReference type="InterPro" id="IPR037165">
    <property type="entry name" value="AldOxase/xan_DH_Mopterin-bd_sf"/>
</dbReference>
<proteinExistence type="predicted"/>
<dbReference type="GO" id="GO:0016491">
    <property type="term" value="F:oxidoreductase activity"/>
    <property type="evidence" value="ECO:0007669"/>
    <property type="project" value="InterPro"/>
</dbReference>
<dbReference type="AlphaFoldDB" id="A0A7G5GNT2"/>
<dbReference type="InterPro" id="IPR008274">
    <property type="entry name" value="AldOxase/xan_DH_MoCoBD1"/>
</dbReference>
<gene>
    <name evidence="2" type="ORF">H3H32_21255</name>
</gene>
<dbReference type="Proteomes" id="UP000515369">
    <property type="component" value="Chromosome"/>
</dbReference>
<dbReference type="Pfam" id="PF02738">
    <property type="entry name" value="MoCoBD_1"/>
    <property type="match status" value="1"/>
</dbReference>
<dbReference type="PANTHER" id="PTHR47495">
    <property type="entry name" value="ALDEHYDE DEHYDROGENASE"/>
    <property type="match status" value="1"/>
</dbReference>
<dbReference type="SMART" id="SM01008">
    <property type="entry name" value="Ald_Xan_dh_C"/>
    <property type="match status" value="1"/>
</dbReference>
<feature type="domain" description="Aldehyde oxidase/xanthine dehydrogenase a/b hammerhead" evidence="1">
    <location>
        <begin position="209"/>
        <end position="287"/>
    </location>
</feature>
<evidence type="ECO:0000313" key="2">
    <source>
        <dbReference type="EMBL" id="QMW00524.1"/>
    </source>
</evidence>
<dbReference type="InterPro" id="IPR052516">
    <property type="entry name" value="N-heterocyclic_Hydroxylase"/>
</dbReference>
<dbReference type="InterPro" id="IPR046867">
    <property type="entry name" value="AldOxase/xan_DH_MoCoBD2"/>
</dbReference>